<feature type="compositionally biased region" description="Pro residues" evidence="1">
    <location>
        <begin position="385"/>
        <end position="398"/>
    </location>
</feature>
<feature type="region of interest" description="Disordered" evidence="1">
    <location>
        <begin position="385"/>
        <end position="404"/>
    </location>
</feature>
<name>A0ABS9LKB7_9BRAD</name>
<feature type="region of interest" description="Disordered" evidence="1">
    <location>
        <begin position="312"/>
        <end position="335"/>
    </location>
</feature>
<evidence type="ECO:0000313" key="3">
    <source>
        <dbReference type="Proteomes" id="UP001139012"/>
    </source>
</evidence>
<gene>
    <name evidence="2" type="ORF">L6637_10795</name>
</gene>
<sequence>MADKVARRPRDLAEWHPSKYALWSERWGDAVNEPTSIVLRHPTAPFLRTVPKIDDSNMQRVGNAYLEAVAGNPDIDPPIRLPRVFKTNSPDFFKRRFSGLMRWLPLGWPPADPHDDTAGDPFVSFRVERERAGEIFDQTVILVASEWIPDPSSKLKSTGHFLGSGFGIRVVAHVRPKNKKYEIRITGMTASLPFGPYSTAEVFGLLNKDEKAFAAIFNTDKLARVKAEMSGQLGLKDQSVSIRGVRIATTSDGETALVQWQATSKPETEGGRTGATPYSFVFSGTPTEAGALVSKVELVADAITPGHAWVFPIDPASQQPPADLRKRRPTRSEETLDQYRDDEAITAYRSDPLIFPPTTFPLPSGFTEDERVVVCPGFVIADGPPPPYPYPPPPYPKPGDPKTVDLPGTSAPPVRSNGFAAISAYNNVRQFFLRLDAYGMSAASYFRITSLPLKIFYRSGVRPGPGKDGQTVNARVLPEGWPVDYVGPTALGDRPILQLHLALGDLSTRARKPWDGTNRSQAKPLGIAADARWIWHEIGHVLLMCSVGELEFRFAHSAGDALAAIVSDPQSQLAGDANWRGATFPWVFTPRRHDRCVSHGWSWGGALHYALSQVPDSTPPRRKGYWTEQILSSSLFRLYRAIGGDTKVVGTPNQPDRTARESASLYSVYLIMRGIQILPTSTTVLANEPDQLVSALIDADIGTIPWNVHWDVTFPPPPYGTSSTKSFSFQRIGGCVHKVIRWAFEVQGLYTAAGTITNAPGLPPPVDIYILDRRPLSEVTPCDDIAYGPGSYNPVSLDWDPQQSGSDAPPLWQADQDAIVVSGGKISVKVGSRGSQQAKNVKVSVWWHAWPSGSAPPKWNDPSPGSTPWKKCTPSPSPGKTINPGAPPVEFKFTFNPPSTGTRYVVLAIATCGDDAANTDPTTLLPCSQLPTALIDLVPNDNNLGLIVVGRP</sequence>
<reference evidence="2" key="1">
    <citation type="submission" date="2022-01" db="EMBL/GenBank/DDBJ databases">
        <title>Genome sequnece data of strain Bradyrhizobium sp. nov.</title>
        <authorList>
            <person name="Zhang J."/>
        </authorList>
    </citation>
    <scope>NUCLEOTIDE SEQUENCE</scope>
    <source>
        <strain evidence="2">WYCCWR 12774</strain>
    </source>
</reference>
<proteinExistence type="predicted"/>
<protein>
    <submittedName>
        <fullName evidence="2">Uncharacterized protein</fullName>
    </submittedName>
</protein>
<comment type="caution">
    <text evidence="2">The sequence shown here is derived from an EMBL/GenBank/DDBJ whole genome shotgun (WGS) entry which is preliminary data.</text>
</comment>
<dbReference type="EMBL" id="JAKLUA010000002">
    <property type="protein sequence ID" value="MCG2667442.1"/>
    <property type="molecule type" value="Genomic_DNA"/>
</dbReference>
<evidence type="ECO:0000313" key="2">
    <source>
        <dbReference type="EMBL" id="MCG2667442.1"/>
    </source>
</evidence>
<organism evidence="2 3">
    <name type="scientific">Bradyrhizobium zhengyangense</name>
    <dbReference type="NCBI Taxonomy" id="2911009"/>
    <lineage>
        <taxon>Bacteria</taxon>
        <taxon>Pseudomonadati</taxon>
        <taxon>Pseudomonadota</taxon>
        <taxon>Alphaproteobacteria</taxon>
        <taxon>Hyphomicrobiales</taxon>
        <taxon>Nitrobacteraceae</taxon>
        <taxon>Bradyrhizobium</taxon>
    </lineage>
</organism>
<dbReference type="Proteomes" id="UP001139012">
    <property type="component" value="Unassembled WGS sequence"/>
</dbReference>
<feature type="region of interest" description="Disordered" evidence="1">
    <location>
        <begin position="854"/>
        <end position="885"/>
    </location>
</feature>
<dbReference type="RefSeq" id="WP_237870545.1">
    <property type="nucleotide sequence ID" value="NZ_JAKLUA010000002.1"/>
</dbReference>
<accession>A0ABS9LKB7</accession>
<keyword evidence="3" id="KW-1185">Reference proteome</keyword>
<evidence type="ECO:0000256" key="1">
    <source>
        <dbReference type="SAM" id="MobiDB-lite"/>
    </source>
</evidence>